<organism evidence="13 14">
    <name type="scientific">Frankliniella fusca</name>
    <dbReference type="NCBI Taxonomy" id="407009"/>
    <lineage>
        <taxon>Eukaryota</taxon>
        <taxon>Metazoa</taxon>
        <taxon>Ecdysozoa</taxon>
        <taxon>Arthropoda</taxon>
        <taxon>Hexapoda</taxon>
        <taxon>Insecta</taxon>
        <taxon>Pterygota</taxon>
        <taxon>Neoptera</taxon>
        <taxon>Paraneoptera</taxon>
        <taxon>Thysanoptera</taxon>
        <taxon>Terebrantia</taxon>
        <taxon>Thripoidea</taxon>
        <taxon>Thripidae</taxon>
        <taxon>Frankliniella</taxon>
    </lineage>
</organism>
<reference evidence="13" key="2">
    <citation type="journal article" date="2023" name="BMC Genomics">
        <title>Pest status, molecular evolution, and epigenetic factors derived from the genome assembly of Frankliniella fusca, a thysanopteran phytovirus vector.</title>
        <authorList>
            <person name="Catto M.A."/>
            <person name="Labadie P.E."/>
            <person name="Jacobson A.L."/>
            <person name="Kennedy G.G."/>
            <person name="Srinivasan R."/>
            <person name="Hunt B.G."/>
        </authorList>
    </citation>
    <scope>NUCLEOTIDE SEQUENCE</scope>
    <source>
        <strain evidence="13">PL_HMW_Pooled</strain>
    </source>
</reference>
<dbReference type="GO" id="GO:0016020">
    <property type="term" value="C:membrane"/>
    <property type="evidence" value="ECO:0007669"/>
    <property type="project" value="UniProtKB-SubCell"/>
</dbReference>
<dbReference type="GO" id="GO:0102965">
    <property type="term" value="F:alcohol-forming long-chain fatty acyl-CoA reductase activity"/>
    <property type="evidence" value="ECO:0007669"/>
    <property type="project" value="UniProtKB-EC"/>
</dbReference>
<dbReference type="InterPro" id="IPR033640">
    <property type="entry name" value="FAR_C"/>
</dbReference>
<dbReference type="SUPFAM" id="SSF51735">
    <property type="entry name" value="NAD(P)-binding Rossmann-fold domains"/>
    <property type="match status" value="1"/>
</dbReference>
<dbReference type="Proteomes" id="UP001219518">
    <property type="component" value="Unassembled WGS sequence"/>
</dbReference>
<keyword evidence="14" id="KW-1185">Reference proteome</keyword>
<protein>
    <recommendedName>
        <fullName evidence="10">Fatty acyl-CoA reductase</fullName>
        <ecNumber evidence="10">1.2.1.84</ecNumber>
    </recommendedName>
</protein>
<evidence type="ECO:0000256" key="5">
    <source>
        <dbReference type="ARBA" id="ARBA00022857"/>
    </source>
</evidence>
<evidence type="ECO:0000256" key="10">
    <source>
        <dbReference type="RuleBase" id="RU363097"/>
    </source>
</evidence>
<dbReference type="Gene3D" id="3.40.50.720">
    <property type="entry name" value="NAD(P)-binding Rossmann-like Domain"/>
    <property type="match status" value="1"/>
</dbReference>
<evidence type="ECO:0000313" key="14">
    <source>
        <dbReference type="Proteomes" id="UP001219518"/>
    </source>
</evidence>
<evidence type="ECO:0000313" key="13">
    <source>
        <dbReference type="EMBL" id="KAK3916042.1"/>
    </source>
</evidence>
<evidence type="ECO:0000259" key="11">
    <source>
        <dbReference type="Pfam" id="PF03015"/>
    </source>
</evidence>
<dbReference type="InterPro" id="IPR013120">
    <property type="entry name" value="FAR_NAD-bd"/>
</dbReference>
<dbReference type="AlphaFoldDB" id="A0AAE1LFB4"/>
<feature type="domain" description="Fatty acyl-CoA reductase C-terminal" evidence="11">
    <location>
        <begin position="290"/>
        <end position="372"/>
    </location>
</feature>
<evidence type="ECO:0000256" key="7">
    <source>
        <dbReference type="ARBA" id="ARBA00023098"/>
    </source>
</evidence>
<dbReference type="PANTHER" id="PTHR11011">
    <property type="entry name" value="MALE STERILITY PROTEIN 2-RELATED"/>
    <property type="match status" value="1"/>
</dbReference>
<feature type="domain" description="Thioester reductase (TE)" evidence="12">
    <location>
        <begin position="19"/>
        <end position="289"/>
    </location>
</feature>
<reference evidence="13" key="1">
    <citation type="submission" date="2021-07" db="EMBL/GenBank/DDBJ databases">
        <authorList>
            <person name="Catto M.A."/>
            <person name="Jacobson A."/>
            <person name="Kennedy G."/>
            <person name="Labadie P."/>
            <person name="Hunt B.G."/>
            <person name="Srinivasan R."/>
        </authorList>
    </citation>
    <scope>NUCLEOTIDE SEQUENCE</scope>
    <source>
        <strain evidence="13">PL_HMW_Pooled</strain>
        <tissue evidence="13">Head</tissue>
    </source>
</reference>
<dbReference type="GO" id="GO:0080019">
    <property type="term" value="F:alcohol-forming very long-chain fatty acyl-CoA reductase activity"/>
    <property type="evidence" value="ECO:0007669"/>
    <property type="project" value="InterPro"/>
</dbReference>
<evidence type="ECO:0000256" key="2">
    <source>
        <dbReference type="ARBA" id="ARBA00005928"/>
    </source>
</evidence>
<evidence type="ECO:0000256" key="8">
    <source>
        <dbReference type="ARBA" id="ARBA00023136"/>
    </source>
</evidence>
<comment type="function">
    <text evidence="10">Catalyzes the reduction of fatty acyl-CoA to fatty alcohols.</text>
</comment>
<evidence type="ECO:0000256" key="6">
    <source>
        <dbReference type="ARBA" id="ARBA00022989"/>
    </source>
</evidence>
<dbReference type="GO" id="GO:0005777">
    <property type="term" value="C:peroxisome"/>
    <property type="evidence" value="ECO:0007669"/>
    <property type="project" value="TreeGrafter"/>
</dbReference>
<dbReference type="EMBL" id="JAHWGI010000485">
    <property type="protein sequence ID" value="KAK3916042.1"/>
    <property type="molecule type" value="Genomic_DNA"/>
</dbReference>
<dbReference type="CDD" id="cd09071">
    <property type="entry name" value="FAR_C"/>
    <property type="match status" value="1"/>
</dbReference>
<keyword evidence="5 10" id="KW-0521">NADP</keyword>
<evidence type="ECO:0000256" key="4">
    <source>
        <dbReference type="ARBA" id="ARBA00022692"/>
    </source>
</evidence>
<dbReference type="CDD" id="cd05236">
    <property type="entry name" value="FAR-N_SDR_e"/>
    <property type="match status" value="1"/>
</dbReference>
<dbReference type="GO" id="GO:0035336">
    <property type="term" value="P:long-chain fatty-acyl-CoA metabolic process"/>
    <property type="evidence" value="ECO:0007669"/>
    <property type="project" value="TreeGrafter"/>
</dbReference>
<dbReference type="PANTHER" id="PTHR11011:SF24">
    <property type="entry name" value="FATTY ACYL-COA REDUCTASE"/>
    <property type="match status" value="1"/>
</dbReference>
<comment type="caution">
    <text evidence="13">The sequence shown here is derived from an EMBL/GenBank/DDBJ whole genome shotgun (WGS) entry which is preliminary data.</text>
</comment>
<dbReference type="Pfam" id="PF03015">
    <property type="entry name" value="Sterile"/>
    <property type="match status" value="1"/>
</dbReference>
<dbReference type="FunFam" id="3.40.50.720:FF:000143">
    <property type="entry name" value="Fatty acyl-CoA reductase"/>
    <property type="match status" value="1"/>
</dbReference>
<dbReference type="Pfam" id="PF07993">
    <property type="entry name" value="NAD_binding_4"/>
    <property type="match status" value="1"/>
</dbReference>
<comment type="subcellular location">
    <subcellularLocation>
        <location evidence="1">Membrane</location>
        <topology evidence="1">Multi-pass membrane protein</topology>
    </subcellularLocation>
</comment>
<keyword evidence="8" id="KW-0472">Membrane</keyword>
<evidence type="ECO:0000259" key="12">
    <source>
        <dbReference type="Pfam" id="PF07993"/>
    </source>
</evidence>
<comment type="catalytic activity">
    <reaction evidence="9 10">
        <text>a long-chain fatty acyl-CoA + 2 NADPH + 2 H(+) = a long-chain primary fatty alcohol + 2 NADP(+) + CoA</text>
        <dbReference type="Rhea" id="RHEA:52716"/>
        <dbReference type="ChEBI" id="CHEBI:15378"/>
        <dbReference type="ChEBI" id="CHEBI:57287"/>
        <dbReference type="ChEBI" id="CHEBI:57783"/>
        <dbReference type="ChEBI" id="CHEBI:58349"/>
        <dbReference type="ChEBI" id="CHEBI:77396"/>
        <dbReference type="ChEBI" id="CHEBI:83139"/>
        <dbReference type="EC" id="1.2.1.84"/>
    </reaction>
</comment>
<dbReference type="InterPro" id="IPR026055">
    <property type="entry name" value="FAR"/>
</dbReference>
<comment type="similarity">
    <text evidence="2 10">Belongs to the fatty acyl-CoA reductase family.</text>
</comment>
<gene>
    <name evidence="13" type="ORF">KUF71_025300</name>
</gene>
<keyword evidence="7 10" id="KW-0443">Lipid metabolism</keyword>
<keyword evidence="3 10" id="KW-0444">Lipid biosynthesis</keyword>
<evidence type="ECO:0000256" key="1">
    <source>
        <dbReference type="ARBA" id="ARBA00004141"/>
    </source>
</evidence>
<evidence type="ECO:0000256" key="9">
    <source>
        <dbReference type="ARBA" id="ARBA00052530"/>
    </source>
</evidence>
<dbReference type="EC" id="1.2.1.84" evidence="10"/>
<proteinExistence type="inferred from homology"/>
<evidence type="ECO:0000256" key="3">
    <source>
        <dbReference type="ARBA" id="ARBA00022516"/>
    </source>
</evidence>
<sequence length="414" mass="46418">MMAQKPGVAEALAGQTLLVTGASGFLGKAMLEKLLRTCPRIKRVYVVLRARRGKAPRDRLRELLDGPVFDNIRRTDPGALAKIVPLNGDCCEKRLGLSADDASLVQAEVNVVVHTAASVRFDDPVKQAVLLNTRGAQEVCALALGMSHLSALVHVSTTYSNTNHPVIEERVYPATADWREMIRLAETLTQEEFDRQAPQHMGYHPNTYTFTKSLAEQVVNDHRDRLNVAIYRPSIVVGAVKEPMPGWVDNLNGPMALCVGVSKGLIHTALADENSVMDMVPVDIAVNGIILAIYETMMKMWRTYMKAYRATLAIRYFTLHHWLFRNEKFFELEKNLNEKDAVTFKLDQSKDVDIPEFMAVSMEGVRRYVLKENMDPVKAKRNQMTMYFIDRAVRGLLLYFVATSTYGLVSGLLG</sequence>
<dbReference type="InterPro" id="IPR036291">
    <property type="entry name" value="NAD(P)-bd_dom_sf"/>
</dbReference>
<keyword evidence="10" id="KW-0560">Oxidoreductase</keyword>
<accession>A0AAE1LFB4</accession>
<keyword evidence="6" id="KW-1133">Transmembrane helix</keyword>
<name>A0AAE1LFB4_9NEOP</name>
<keyword evidence="4" id="KW-0812">Transmembrane</keyword>